<feature type="transmembrane region" description="Helical" evidence="5">
    <location>
        <begin position="292"/>
        <end position="312"/>
    </location>
</feature>
<proteinExistence type="predicted"/>
<feature type="transmembrane region" description="Helical" evidence="5">
    <location>
        <begin position="324"/>
        <end position="344"/>
    </location>
</feature>
<comment type="subcellular location">
    <subcellularLocation>
        <location evidence="1">Membrane</location>
        <topology evidence="1">Multi-pass membrane protein</topology>
    </subcellularLocation>
</comment>
<sequence>MRWAPGWMWPRSLGLLDVEAGLRAGICVLMPLLALLLAGVPHLSAYVAFAAFTSLYGRSEAYRSRWVTVSTAGATFLLIIAAAMLVALLGGPPVATVIGLIIVSGLGVVLSSVMGWVPFGSVFFVFAFAVISSIPLTAGEFWPRFALSAGTVIFCVLVALLGWLPRRVRGGHRRHLQQLRKVTRTPAALRDPVVWLHAGETALGVVTALLLAAGLGLSHSYWAAVAVAACMPRPHAPRQVTRIAHRVLGTAVGVVVTGLILLAEPSIAATIVVAAVCQVLAELFVGQVYWFALLFITPLALLVGQLSVPAPVSLILTHRVLDTTIGGAVALVLVLAGTGAAVTWQEHRRRNADGAAART</sequence>
<feature type="domain" description="Integral membrane bound transporter" evidence="6">
    <location>
        <begin position="208"/>
        <end position="332"/>
    </location>
</feature>
<protein>
    <submittedName>
        <fullName evidence="7">FUSC family protein</fullName>
    </submittedName>
</protein>
<feature type="transmembrane region" description="Helical" evidence="5">
    <location>
        <begin position="119"/>
        <end position="138"/>
    </location>
</feature>
<evidence type="ECO:0000256" key="2">
    <source>
        <dbReference type="ARBA" id="ARBA00022692"/>
    </source>
</evidence>
<dbReference type="EMBL" id="BAABGL010000018">
    <property type="protein sequence ID" value="GAA4393830.1"/>
    <property type="molecule type" value="Genomic_DNA"/>
</dbReference>
<gene>
    <name evidence="7" type="ORF">GCM10023167_23230</name>
</gene>
<evidence type="ECO:0000256" key="5">
    <source>
        <dbReference type="SAM" id="Phobius"/>
    </source>
</evidence>
<dbReference type="InterPro" id="IPR049453">
    <property type="entry name" value="Memb_transporter_dom"/>
</dbReference>
<evidence type="ECO:0000256" key="1">
    <source>
        <dbReference type="ARBA" id="ARBA00004141"/>
    </source>
</evidence>
<feature type="transmembrane region" description="Helical" evidence="5">
    <location>
        <begin position="202"/>
        <end position="231"/>
    </location>
</feature>
<dbReference type="Proteomes" id="UP001500642">
    <property type="component" value="Unassembled WGS sequence"/>
</dbReference>
<dbReference type="Pfam" id="PF13515">
    <property type="entry name" value="FUSC_2"/>
    <property type="match status" value="1"/>
</dbReference>
<feature type="transmembrane region" description="Helical" evidence="5">
    <location>
        <begin position="145"/>
        <end position="164"/>
    </location>
</feature>
<keyword evidence="8" id="KW-1185">Reference proteome</keyword>
<reference evidence="8" key="1">
    <citation type="journal article" date="2019" name="Int. J. Syst. Evol. Microbiol.">
        <title>The Global Catalogue of Microorganisms (GCM) 10K type strain sequencing project: providing services to taxonomists for standard genome sequencing and annotation.</title>
        <authorList>
            <consortium name="The Broad Institute Genomics Platform"/>
            <consortium name="The Broad Institute Genome Sequencing Center for Infectious Disease"/>
            <person name="Wu L."/>
            <person name="Ma J."/>
        </authorList>
    </citation>
    <scope>NUCLEOTIDE SEQUENCE [LARGE SCALE GENOMIC DNA]</scope>
    <source>
        <strain evidence="8">JCM 17808</strain>
    </source>
</reference>
<keyword evidence="2 5" id="KW-0812">Transmembrane</keyword>
<dbReference type="RefSeq" id="WP_345032271.1">
    <property type="nucleotide sequence ID" value="NZ_BAABGL010000018.1"/>
</dbReference>
<name>A0ABP8JNY1_9MICO</name>
<organism evidence="7 8">
    <name type="scientific">Brevibacterium pityocampae</name>
    <dbReference type="NCBI Taxonomy" id="506594"/>
    <lineage>
        <taxon>Bacteria</taxon>
        <taxon>Bacillati</taxon>
        <taxon>Actinomycetota</taxon>
        <taxon>Actinomycetes</taxon>
        <taxon>Micrococcales</taxon>
        <taxon>Brevibacteriaceae</taxon>
        <taxon>Brevibacterium</taxon>
    </lineage>
</organism>
<feature type="transmembrane region" description="Helical" evidence="5">
    <location>
        <begin position="94"/>
        <end position="113"/>
    </location>
</feature>
<evidence type="ECO:0000313" key="8">
    <source>
        <dbReference type="Proteomes" id="UP001500642"/>
    </source>
</evidence>
<keyword evidence="3 5" id="KW-1133">Transmembrane helix</keyword>
<keyword evidence="4 5" id="KW-0472">Membrane</keyword>
<evidence type="ECO:0000313" key="7">
    <source>
        <dbReference type="EMBL" id="GAA4393830.1"/>
    </source>
</evidence>
<comment type="caution">
    <text evidence="7">The sequence shown here is derived from an EMBL/GenBank/DDBJ whole genome shotgun (WGS) entry which is preliminary data.</text>
</comment>
<evidence type="ECO:0000256" key="3">
    <source>
        <dbReference type="ARBA" id="ARBA00022989"/>
    </source>
</evidence>
<evidence type="ECO:0000256" key="4">
    <source>
        <dbReference type="ARBA" id="ARBA00023136"/>
    </source>
</evidence>
<accession>A0ABP8JNY1</accession>
<evidence type="ECO:0000259" key="6">
    <source>
        <dbReference type="Pfam" id="PF13515"/>
    </source>
</evidence>
<feature type="transmembrane region" description="Helical" evidence="5">
    <location>
        <begin position="66"/>
        <end position="87"/>
    </location>
</feature>